<evidence type="ECO:0000259" key="2">
    <source>
        <dbReference type="Pfam" id="PF07250"/>
    </source>
</evidence>
<dbReference type="InterPro" id="IPR009880">
    <property type="entry name" value="Glyoxal_oxidase_N"/>
</dbReference>
<dbReference type="GO" id="GO:0005975">
    <property type="term" value="P:carbohydrate metabolic process"/>
    <property type="evidence" value="ECO:0007669"/>
    <property type="project" value="UniProtKB-ARBA"/>
</dbReference>
<dbReference type="AlphaFoldDB" id="A0A4Z1E380"/>
<dbReference type="PANTHER" id="PTHR32208:SF21">
    <property type="entry name" value="LOW QUALITY PROTEIN: ALDEHYDE OXIDASE GLOX-LIKE"/>
    <property type="match status" value="1"/>
</dbReference>
<dbReference type="SUPFAM" id="SSF50965">
    <property type="entry name" value="Galactose oxidase, central domain"/>
    <property type="match status" value="1"/>
</dbReference>
<keyword evidence="1" id="KW-0732">Signal</keyword>
<keyword evidence="5" id="KW-1185">Reference proteome</keyword>
<protein>
    <submittedName>
        <fullName evidence="4">Secreted protein</fullName>
    </submittedName>
</protein>
<evidence type="ECO:0000256" key="1">
    <source>
        <dbReference type="ARBA" id="ARBA00022729"/>
    </source>
</evidence>
<gene>
    <name evidence="4" type="ORF">SERN_1216</name>
</gene>
<dbReference type="EMBL" id="RHPJ01000002">
    <property type="protein sequence ID" value="TGO05212.1"/>
    <property type="molecule type" value="Genomic_DNA"/>
</dbReference>
<reference evidence="4 5" key="1">
    <citation type="submission" date="2018-11" db="EMBL/GenBank/DDBJ databases">
        <title>Complete genome sequencing of the Actinobacteria Serinibacter sp. K3-2.</title>
        <authorList>
            <person name="Rakitin A.L."/>
            <person name="Beletsky A.V."/>
            <person name="Mardanov A.V."/>
            <person name="Ravin N.V."/>
            <person name="Gromova A.S."/>
            <person name="Filippova S.N."/>
            <person name="Gal'Chenko V.F."/>
        </authorList>
    </citation>
    <scope>NUCLEOTIDE SEQUENCE [LARGE SCALE GENOMIC DNA]</scope>
    <source>
        <strain evidence="4 5">K3-2</strain>
    </source>
</reference>
<dbReference type="Proteomes" id="UP000297318">
    <property type="component" value="Unassembled WGS sequence"/>
</dbReference>
<dbReference type="Pfam" id="PF09118">
    <property type="entry name" value="GO-like_E_set"/>
    <property type="match status" value="1"/>
</dbReference>
<feature type="domain" description="Galactose oxidase-like Early set" evidence="3">
    <location>
        <begin position="650"/>
        <end position="740"/>
    </location>
</feature>
<evidence type="ECO:0000259" key="3">
    <source>
        <dbReference type="Pfam" id="PF09118"/>
    </source>
</evidence>
<accession>A0A4Z1E380</accession>
<dbReference type="InterPro" id="IPR037293">
    <property type="entry name" value="Gal_Oxidase_central_sf"/>
</dbReference>
<dbReference type="Pfam" id="PF07250">
    <property type="entry name" value="Glyoxal_oxid_N"/>
    <property type="match status" value="1"/>
</dbReference>
<name>A0A4Z1E380_9MICO</name>
<dbReference type="SUPFAM" id="SSF81296">
    <property type="entry name" value="E set domains"/>
    <property type="match status" value="1"/>
</dbReference>
<dbReference type="Gene3D" id="2.130.10.80">
    <property type="entry name" value="Galactose oxidase/kelch, beta-propeller"/>
    <property type="match status" value="1"/>
</dbReference>
<dbReference type="InterPro" id="IPR015202">
    <property type="entry name" value="GO-like_E_set"/>
</dbReference>
<proteinExistence type="predicted"/>
<dbReference type="InterPro" id="IPR011043">
    <property type="entry name" value="Gal_Oxase/kelch_b-propeller"/>
</dbReference>
<dbReference type="PANTHER" id="PTHR32208">
    <property type="entry name" value="SECRETED PROTEIN-RELATED"/>
    <property type="match status" value="1"/>
</dbReference>
<dbReference type="InterPro" id="IPR014756">
    <property type="entry name" value="Ig_E-set"/>
</dbReference>
<evidence type="ECO:0000313" key="5">
    <source>
        <dbReference type="Proteomes" id="UP000297318"/>
    </source>
</evidence>
<comment type="caution">
    <text evidence="4">The sequence shown here is derived from an EMBL/GenBank/DDBJ whole genome shotgun (WGS) entry which is preliminary data.</text>
</comment>
<dbReference type="InterPro" id="IPR013783">
    <property type="entry name" value="Ig-like_fold"/>
</dbReference>
<evidence type="ECO:0000313" key="4">
    <source>
        <dbReference type="EMBL" id="TGO05212.1"/>
    </source>
</evidence>
<sequence>MVAGERYDLAAWYTSTAPASLTVFRQSAQGWSYWGDLGVQPASAAWRRAGATTPPVPEGTLRLAFGLSLGATGSLTTDDYSAARTTAVVPGDPGDPQNPVPPIGVAIDNPWLLAGGRECLMVAGWGQNAVERTYSTDVPDDAPAGARSLALSMTGHVSGDVKAIVSETVGCAPAVEAGVLYEATIRYRSTSAATTMTAFKHDAAGWSYWTDLAPLPATTGWEGRTVTLPEIPAGVDRVSFGVAIAADGELLTTGPELARAEEEPVPGGEAAQLGRWDVQAREMPVRAMHTTLLSDGRVLLVAGSGNDRSRFDAGSFTAAVWDPTEDTYLEIDVPYDMFCSGHLTLPDGKVLISGGTQSYPGEDDGPTTFDGTDASYYFDPADDTFHPTSDMAGAHWYPTLTKLGNGDVWAAGGIDEKAEGTVVTEMFDTAAMRWLPTAEVPQTWSYWGTYPHMYLMDDGMLFYAGAHTFGNGLPGTGASLYDWRTAQIWDVPGLRAKDLRDQAASVLLPPAQDQRVLIVGGGHTEANAAGISLSDVIDLSDPAPAYTPVGDLPGPGKTYVNLVNLPDRTVLAANGATHNRAGEVRTAALFDPGTDVWTPVVPDPVGRSYHSTAVVLADGRVAVFGANPGNNSYEMRVSLYSPPYLFGGERPTIVAAPASVTYGQGFALEVDGDVASASLMSPMSSTHQTDTNARLVDLPVAGEDVLTAQVPDNPDLLPPGPYMLTVLDTAGIPSVARWVWVA</sequence>
<feature type="domain" description="Glyoxal oxidase N-terminal" evidence="2">
    <location>
        <begin position="319"/>
        <end position="639"/>
    </location>
</feature>
<organism evidence="4 5">
    <name type="scientific">Serinibacter arcticus</name>
    <dbReference type="NCBI Taxonomy" id="1655435"/>
    <lineage>
        <taxon>Bacteria</taxon>
        <taxon>Bacillati</taxon>
        <taxon>Actinomycetota</taxon>
        <taxon>Actinomycetes</taxon>
        <taxon>Micrococcales</taxon>
        <taxon>Beutenbergiaceae</taxon>
        <taxon>Serinibacter</taxon>
    </lineage>
</organism>
<dbReference type="Gene3D" id="2.60.40.10">
    <property type="entry name" value="Immunoglobulins"/>
    <property type="match status" value="1"/>
</dbReference>
<dbReference type="CDD" id="cd02851">
    <property type="entry name" value="E_set_GO_C"/>
    <property type="match status" value="1"/>
</dbReference>